<feature type="non-terminal residue" evidence="1">
    <location>
        <position position="204"/>
    </location>
</feature>
<name>A0A392PVF8_9FABA</name>
<proteinExistence type="predicted"/>
<dbReference type="Proteomes" id="UP000265520">
    <property type="component" value="Unassembled WGS sequence"/>
</dbReference>
<dbReference type="EMBL" id="LXQA010095842">
    <property type="protein sequence ID" value="MCI15296.1"/>
    <property type="molecule type" value="Genomic_DNA"/>
</dbReference>
<dbReference type="PANTHER" id="PTHR33116:SF78">
    <property type="entry name" value="OS12G0587133 PROTEIN"/>
    <property type="match status" value="1"/>
</dbReference>
<accession>A0A392PVF8</accession>
<sequence>MPTKVRKKIIRIQRNFLWGGASGEKNKIPWVSWKDVCRPKVDGGLGVKDLLLFNVSLLAKWRWCLLVEDGSLWKKVLEAKYGRVGRLILPLNRRNYFSLWWKDLVCLGGALGGLGDWTQEVFVKKVGNGGATRFWLDVWVGREPLSVTFPRLFKVSLQPNLSVLDMGVWENDTWFWRLKWRRSFFAWEDELLAKLLETIESVQI</sequence>
<reference evidence="1 2" key="1">
    <citation type="journal article" date="2018" name="Front. Plant Sci.">
        <title>Red Clover (Trifolium pratense) and Zigzag Clover (T. medium) - A Picture of Genomic Similarities and Differences.</title>
        <authorList>
            <person name="Dluhosova J."/>
            <person name="Istvanek J."/>
            <person name="Nedelnik J."/>
            <person name="Repkova J."/>
        </authorList>
    </citation>
    <scope>NUCLEOTIDE SEQUENCE [LARGE SCALE GENOMIC DNA]</scope>
    <source>
        <strain evidence="2">cv. 10/8</strain>
        <tissue evidence="1">Leaf</tissue>
    </source>
</reference>
<evidence type="ECO:0000313" key="1">
    <source>
        <dbReference type="EMBL" id="MCI15296.1"/>
    </source>
</evidence>
<protein>
    <submittedName>
        <fullName evidence="1">Putative ribonuclease H protein</fullName>
    </submittedName>
</protein>
<dbReference type="PANTHER" id="PTHR33116">
    <property type="entry name" value="REVERSE TRANSCRIPTASE ZINC-BINDING DOMAIN-CONTAINING PROTEIN-RELATED-RELATED"/>
    <property type="match status" value="1"/>
</dbReference>
<dbReference type="AlphaFoldDB" id="A0A392PVF8"/>
<evidence type="ECO:0000313" key="2">
    <source>
        <dbReference type="Proteomes" id="UP000265520"/>
    </source>
</evidence>
<keyword evidence="2" id="KW-1185">Reference proteome</keyword>
<organism evidence="1 2">
    <name type="scientific">Trifolium medium</name>
    <dbReference type="NCBI Taxonomy" id="97028"/>
    <lineage>
        <taxon>Eukaryota</taxon>
        <taxon>Viridiplantae</taxon>
        <taxon>Streptophyta</taxon>
        <taxon>Embryophyta</taxon>
        <taxon>Tracheophyta</taxon>
        <taxon>Spermatophyta</taxon>
        <taxon>Magnoliopsida</taxon>
        <taxon>eudicotyledons</taxon>
        <taxon>Gunneridae</taxon>
        <taxon>Pentapetalae</taxon>
        <taxon>rosids</taxon>
        <taxon>fabids</taxon>
        <taxon>Fabales</taxon>
        <taxon>Fabaceae</taxon>
        <taxon>Papilionoideae</taxon>
        <taxon>50 kb inversion clade</taxon>
        <taxon>NPAAA clade</taxon>
        <taxon>Hologalegina</taxon>
        <taxon>IRL clade</taxon>
        <taxon>Trifolieae</taxon>
        <taxon>Trifolium</taxon>
    </lineage>
</organism>
<comment type="caution">
    <text evidence="1">The sequence shown here is derived from an EMBL/GenBank/DDBJ whole genome shotgun (WGS) entry which is preliminary data.</text>
</comment>